<feature type="domain" description="Reverse transcriptase/retrotransposon-derived protein RNase H-like" evidence="3">
    <location>
        <begin position="48"/>
        <end position="113"/>
    </location>
</feature>
<dbReference type="SUPFAM" id="SSF56672">
    <property type="entry name" value="DNA/RNA polymerases"/>
    <property type="match status" value="1"/>
</dbReference>
<reference evidence="4 5" key="1">
    <citation type="submission" date="2020-02" db="EMBL/GenBank/DDBJ databases">
        <authorList>
            <person name="Ferguson B K."/>
        </authorList>
    </citation>
    <scope>NUCLEOTIDE SEQUENCE [LARGE SCALE GENOMIC DNA]</scope>
</reference>
<dbReference type="GO" id="GO:0003964">
    <property type="term" value="F:RNA-directed DNA polymerase activity"/>
    <property type="evidence" value="ECO:0007669"/>
    <property type="project" value="UniProtKB-EC"/>
</dbReference>
<accession>A0A6H5GDP9</accession>
<name>A0A6H5GDP9_9HEMI</name>
<dbReference type="Proteomes" id="UP000479000">
    <property type="component" value="Unassembled WGS sequence"/>
</dbReference>
<evidence type="ECO:0000313" key="5">
    <source>
        <dbReference type="Proteomes" id="UP000479000"/>
    </source>
</evidence>
<evidence type="ECO:0000313" key="4">
    <source>
        <dbReference type="EMBL" id="CAB0001466.1"/>
    </source>
</evidence>
<dbReference type="Gene3D" id="3.30.70.270">
    <property type="match status" value="1"/>
</dbReference>
<keyword evidence="2" id="KW-0511">Multifunctional enzyme</keyword>
<proteinExistence type="predicted"/>
<dbReference type="AlphaFoldDB" id="A0A6H5GDP9"/>
<evidence type="ECO:0000259" key="3">
    <source>
        <dbReference type="Pfam" id="PF17919"/>
    </source>
</evidence>
<protein>
    <recommendedName>
        <fullName evidence="1">RNA-directed DNA polymerase</fullName>
        <ecNumber evidence="1">2.7.7.49</ecNumber>
    </recommendedName>
</protein>
<dbReference type="InterPro" id="IPR041577">
    <property type="entry name" value="RT_RNaseH_2"/>
</dbReference>
<gene>
    <name evidence="4" type="ORF">NTEN_LOCUS7253</name>
</gene>
<keyword evidence="5" id="KW-1185">Reference proteome</keyword>
<organism evidence="4 5">
    <name type="scientific">Nesidiocoris tenuis</name>
    <dbReference type="NCBI Taxonomy" id="355587"/>
    <lineage>
        <taxon>Eukaryota</taxon>
        <taxon>Metazoa</taxon>
        <taxon>Ecdysozoa</taxon>
        <taxon>Arthropoda</taxon>
        <taxon>Hexapoda</taxon>
        <taxon>Insecta</taxon>
        <taxon>Pterygota</taxon>
        <taxon>Neoptera</taxon>
        <taxon>Paraneoptera</taxon>
        <taxon>Hemiptera</taxon>
        <taxon>Heteroptera</taxon>
        <taxon>Panheteroptera</taxon>
        <taxon>Cimicomorpha</taxon>
        <taxon>Miridae</taxon>
        <taxon>Dicyphina</taxon>
        <taxon>Nesidiocoris</taxon>
    </lineage>
</organism>
<feature type="non-terminal residue" evidence="4">
    <location>
        <position position="113"/>
    </location>
</feature>
<dbReference type="EMBL" id="CADCXU010010860">
    <property type="protein sequence ID" value="CAB0001466.1"/>
    <property type="molecule type" value="Genomic_DNA"/>
</dbReference>
<dbReference type="EC" id="2.7.7.49" evidence="1"/>
<dbReference type="Pfam" id="PF17919">
    <property type="entry name" value="RT_RNaseH_2"/>
    <property type="match status" value="1"/>
</dbReference>
<sequence length="113" mass="12576">MEAPAPTNVPQLRAFIGMVTYHGRFIHNLSIKLEPLYQLLKKGQDFIWNKECAKAFDTVKAAIASDEILVHFNPDLKIILECDAADCGVGAVLLHKMPNGEERPISFASRVLN</sequence>
<evidence type="ECO:0000256" key="1">
    <source>
        <dbReference type="ARBA" id="ARBA00012493"/>
    </source>
</evidence>
<dbReference type="OrthoDB" id="6382339at2759"/>
<evidence type="ECO:0000256" key="2">
    <source>
        <dbReference type="ARBA" id="ARBA00023268"/>
    </source>
</evidence>
<dbReference type="InterPro" id="IPR050951">
    <property type="entry name" value="Retrovirus_Pol_polyprotein"/>
</dbReference>
<dbReference type="PANTHER" id="PTHR37984">
    <property type="entry name" value="PROTEIN CBG26694"/>
    <property type="match status" value="1"/>
</dbReference>
<dbReference type="PANTHER" id="PTHR37984:SF5">
    <property type="entry name" value="PROTEIN NYNRIN-LIKE"/>
    <property type="match status" value="1"/>
</dbReference>
<dbReference type="FunFam" id="3.30.70.270:FF:000020">
    <property type="entry name" value="Transposon Tf2-6 polyprotein-like Protein"/>
    <property type="match status" value="1"/>
</dbReference>
<dbReference type="InterPro" id="IPR043128">
    <property type="entry name" value="Rev_trsase/Diguanyl_cyclase"/>
</dbReference>
<dbReference type="InterPro" id="IPR043502">
    <property type="entry name" value="DNA/RNA_pol_sf"/>
</dbReference>